<dbReference type="AlphaFoldDB" id="A0A4R5Q5Q9"/>
<sequence length="107" mass="12161">MTDDRERWSGIQPALTRIGSWSGDTRLDWASAWVIAEVSAAVGDSPQIANTFDRLTWYDPSGELLKVATARLDDSGALVELRVTRKFQARELLAQRLRRWMIDDEPN</sequence>
<dbReference type="EMBL" id="SMSJ01000162">
    <property type="protein sequence ID" value="TDH58046.1"/>
    <property type="molecule type" value="Genomic_DNA"/>
</dbReference>
<keyword evidence="2" id="KW-1185">Reference proteome</keyword>
<dbReference type="Proteomes" id="UP000295096">
    <property type="component" value="Unassembled WGS sequence"/>
</dbReference>
<gene>
    <name evidence="1" type="ORF">E2C06_34670</name>
</gene>
<dbReference type="RefSeq" id="WP_133293106.1">
    <property type="nucleotide sequence ID" value="NZ_SMSJ01000162.1"/>
</dbReference>
<organism evidence="1 2">
    <name type="scientific">Dankookia rubra</name>
    <dbReference type="NCBI Taxonomy" id="1442381"/>
    <lineage>
        <taxon>Bacteria</taxon>
        <taxon>Pseudomonadati</taxon>
        <taxon>Pseudomonadota</taxon>
        <taxon>Alphaproteobacteria</taxon>
        <taxon>Acetobacterales</taxon>
        <taxon>Roseomonadaceae</taxon>
        <taxon>Dankookia</taxon>
    </lineage>
</organism>
<evidence type="ECO:0000313" key="1">
    <source>
        <dbReference type="EMBL" id="TDH58046.1"/>
    </source>
</evidence>
<name>A0A4R5Q5Q9_9PROT</name>
<protein>
    <submittedName>
        <fullName evidence="1">Uncharacterized protein</fullName>
    </submittedName>
</protein>
<accession>A0A4R5Q5Q9</accession>
<comment type="caution">
    <text evidence="1">The sequence shown here is derived from an EMBL/GenBank/DDBJ whole genome shotgun (WGS) entry which is preliminary data.</text>
</comment>
<evidence type="ECO:0000313" key="2">
    <source>
        <dbReference type="Proteomes" id="UP000295096"/>
    </source>
</evidence>
<reference evidence="1 2" key="1">
    <citation type="journal article" date="2016" name="J. Microbiol.">
        <title>Dankookia rubra gen. nov., sp. nov., an alphaproteobacterium isolated from sediment of a shallow stream.</title>
        <authorList>
            <person name="Kim W.H."/>
            <person name="Kim D.H."/>
            <person name="Kang K."/>
            <person name="Ahn T.Y."/>
        </authorList>
    </citation>
    <scope>NUCLEOTIDE SEQUENCE [LARGE SCALE GENOMIC DNA]</scope>
    <source>
        <strain evidence="1 2">JCM30602</strain>
    </source>
</reference>
<proteinExistence type="predicted"/>